<evidence type="ECO:0000256" key="1">
    <source>
        <dbReference type="SAM" id="MobiDB-lite"/>
    </source>
</evidence>
<dbReference type="Proteomes" id="UP000729402">
    <property type="component" value="Unassembled WGS sequence"/>
</dbReference>
<keyword evidence="3" id="KW-1185">Reference proteome</keyword>
<dbReference type="AlphaFoldDB" id="A0A8J6BS59"/>
<name>A0A8J6BS59_ZIZPA</name>
<organism evidence="2 3">
    <name type="scientific">Zizania palustris</name>
    <name type="common">Northern wild rice</name>
    <dbReference type="NCBI Taxonomy" id="103762"/>
    <lineage>
        <taxon>Eukaryota</taxon>
        <taxon>Viridiplantae</taxon>
        <taxon>Streptophyta</taxon>
        <taxon>Embryophyta</taxon>
        <taxon>Tracheophyta</taxon>
        <taxon>Spermatophyta</taxon>
        <taxon>Magnoliopsida</taxon>
        <taxon>Liliopsida</taxon>
        <taxon>Poales</taxon>
        <taxon>Poaceae</taxon>
        <taxon>BOP clade</taxon>
        <taxon>Oryzoideae</taxon>
        <taxon>Oryzeae</taxon>
        <taxon>Zizaniinae</taxon>
        <taxon>Zizania</taxon>
    </lineage>
</organism>
<sequence length="160" mass="17666">MSIYFMYLMCVPNRNNIFFLYLILMCMPDRNTELHSHEAMKSVATRSRGAACCGDPTSAVRWNSNAVSRRGGESRRRVRRSVLASRRPGLPVPCPERRLGSRPDAFGGGDAQRRVCRIVSSHGGASAGASRAISRLPAVRSDGFPAPHSDGFQDDERRQS</sequence>
<reference evidence="2" key="1">
    <citation type="journal article" date="2021" name="bioRxiv">
        <title>Whole Genome Assembly and Annotation of Northern Wild Rice, Zizania palustris L., Supports a Whole Genome Duplication in the Zizania Genus.</title>
        <authorList>
            <person name="Haas M."/>
            <person name="Kono T."/>
            <person name="Macchietto M."/>
            <person name="Millas R."/>
            <person name="McGilp L."/>
            <person name="Shao M."/>
            <person name="Duquette J."/>
            <person name="Hirsch C.N."/>
            <person name="Kimball J."/>
        </authorList>
    </citation>
    <scope>NUCLEOTIDE SEQUENCE</scope>
    <source>
        <tissue evidence="2">Fresh leaf tissue</tissue>
    </source>
</reference>
<protein>
    <submittedName>
        <fullName evidence="2">Uncharacterized protein</fullName>
    </submittedName>
</protein>
<feature type="compositionally biased region" description="Low complexity" evidence="1">
    <location>
        <begin position="121"/>
        <end position="132"/>
    </location>
</feature>
<feature type="region of interest" description="Disordered" evidence="1">
    <location>
        <begin position="66"/>
        <end position="109"/>
    </location>
</feature>
<gene>
    <name evidence="2" type="ORF">GUJ93_ZPchr0011g27233</name>
</gene>
<reference evidence="2" key="2">
    <citation type="submission" date="2021-02" db="EMBL/GenBank/DDBJ databases">
        <authorList>
            <person name="Kimball J.A."/>
            <person name="Haas M.W."/>
            <person name="Macchietto M."/>
            <person name="Kono T."/>
            <person name="Duquette J."/>
            <person name="Shao M."/>
        </authorList>
    </citation>
    <scope>NUCLEOTIDE SEQUENCE</scope>
    <source>
        <tissue evidence="2">Fresh leaf tissue</tissue>
    </source>
</reference>
<feature type="region of interest" description="Disordered" evidence="1">
    <location>
        <begin position="121"/>
        <end position="160"/>
    </location>
</feature>
<evidence type="ECO:0000313" key="3">
    <source>
        <dbReference type="Proteomes" id="UP000729402"/>
    </source>
</evidence>
<dbReference type="EMBL" id="JAAALK010000081">
    <property type="protein sequence ID" value="KAG8088978.1"/>
    <property type="molecule type" value="Genomic_DNA"/>
</dbReference>
<accession>A0A8J6BS59</accession>
<evidence type="ECO:0000313" key="2">
    <source>
        <dbReference type="EMBL" id="KAG8088978.1"/>
    </source>
</evidence>
<proteinExistence type="predicted"/>
<comment type="caution">
    <text evidence="2">The sequence shown here is derived from an EMBL/GenBank/DDBJ whole genome shotgun (WGS) entry which is preliminary data.</text>
</comment>